<gene>
    <name evidence="2" type="ORF">SAMN05444359_10825</name>
</gene>
<accession>A0A1H9F184</accession>
<evidence type="ECO:0000313" key="2">
    <source>
        <dbReference type="EMBL" id="SEQ30988.1"/>
    </source>
</evidence>
<dbReference type="EMBL" id="FOFB01000008">
    <property type="protein sequence ID" value="SEQ30988.1"/>
    <property type="molecule type" value="Genomic_DNA"/>
</dbReference>
<evidence type="ECO:0000256" key="1">
    <source>
        <dbReference type="SAM" id="SignalP"/>
    </source>
</evidence>
<dbReference type="Proteomes" id="UP000199021">
    <property type="component" value="Unassembled WGS sequence"/>
</dbReference>
<dbReference type="AlphaFoldDB" id="A0A1H9F184"/>
<proteinExistence type="predicted"/>
<keyword evidence="3" id="KW-1185">Reference proteome</keyword>
<organism evidence="2 3">
    <name type="scientific">Neolewinella agarilytica</name>
    <dbReference type="NCBI Taxonomy" id="478744"/>
    <lineage>
        <taxon>Bacteria</taxon>
        <taxon>Pseudomonadati</taxon>
        <taxon>Bacteroidota</taxon>
        <taxon>Saprospiria</taxon>
        <taxon>Saprospirales</taxon>
        <taxon>Lewinellaceae</taxon>
        <taxon>Neolewinella</taxon>
    </lineage>
</organism>
<sequence>MRFSLFLVFLTTLLLCMGSCTNDALPEPSEVQCVEEGLTYEEDVRPIIEETCAYSGCHLGGAPGVYNSYDGLLQDLEDGSFRDRVITQRADPNVGMPPDYAPADRAEDLTEEELTIISCWLEAGYPRE</sequence>
<reference evidence="3" key="1">
    <citation type="submission" date="2016-10" db="EMBL/GenBank/DDBJ databases">
        <authorList>
            <person name="Varghese N."/>
            <person name="Submissions S."/>
        </authorList>
    </citation>
    <scope>NUCLEOTIDE SEQUENCE [LARGE SCALE GENOMIC DNA]</scope>
    <source>
        <strain evidence="3">DSM 24740</strain>
    </source>
</reference>
<dbReference type="STRING" id="478744.SAMN05444359_10825"/>
<feature type="signal peptide" evidence="1">
    <location>
        <begin position="1"/>
        <end position="24"/>
    </location>
</feature>
<protein>
    <recommendedName>
        <fullName evidence="4">Cytochrome c domain-containing protein</fullName>
    </recommendedName>
</protein>
<evidence type="ECO:0008006" key="4">
    <source>
        <dbReference type="Google" id="ProtNLM"/>
    </source>
</evidence>
<name>A0A1H9F184_9BACT</name>
<dbReference type="RefSeq" id="WP_175489308.1">
    <property type="nucleotide sequence ID" value="NZ_FOFB01000008.1"/>
</dbReference>
<evidence type="ECO:0000313" key="3">
    <source>
        <dbReference type="Proteomes" id="UP000199021"/>
    </source>
</evidence>
<feature type="chain" id="PRO_5011749439" description="Cytochrome c domain-containing protein" evidence="1">
    <location>
        <begin position="25"/>
        <end position="128"/>
    </location>
</feature>
<dbReference type="InParanoid" id="A0A1H9F184"/>
<keyword evidence="1" id="KW-0732">Signal</keyword>